<evidence type="ECO:0000256" key="1">
    <source>
        <dbReference type="ARBA" id="ARBA00005689"/>
    </source>
</evidence>
<comment type="catalytic activity">
    <reaction evidence="4">
        <text>L-alanine + NAD(+) + H2O = pyruvate + NH4(+) + NADH + H(+)</text>
        <dbReference type="Rhea" id="RHEA:18405"/>
        <dbReference type="ChEBI" id="CHEBI:15361"/>
        <dbReference type="ChEBI" id="CHEBI:15377"/>
        <dbReference type="ChEBI" id="CHEBI:15378"/>
        <dbReference type="ChEBI" id="CHEBI:28938"/>
        <dbReference type="ChEBI" id="CHEBI:57540"/>
        <dbReference type="ChEBI" id="CHEBI:57945"/>
        <dbReference type="ChEBI" id="CHEBI:57972"/>
        <dbReference type="EC" id="1.4.1.1"/>
    </reaction>
</comment>
<reference evidence="7 8" key="1">
    <citation type="submission" date="2021-08" db="EMBL/GenBank/DDBJ databases">
        <title>Caldovatus sediminis gen. nov., sp. nov., a moderately thermophilic bacterium isolated from a hot spring.</title>
        <authorList>
            <person name="Hu C.-J."/>
            <person name="Li W.-J."/>
            <person name="Xian W.-D."/>
        </authorList>
    </citation>
    <scope>NUCLEOTIDE SEQUENCE [LARGE SCALE GENOMIC DNA]</scope>
    <source>
        <strain evidence="7 8">SYSU G05006</strain>
    </source>
</reference>
<dbReference type="Gene3D" id="3.40.50.720">
    <property type="entry name" value="NAD(P)-binding Rossmann-like Domain"/>
    <property type="match status" value="2"/>
</dbReference>
<dbReference type="InterPro" id="IPR008141">
    <property type="entry name" value="Ala_DH"/>
</dbReference>
<sequence>MRIGVPKEIKVHEYRVGLVPASVRELVAHGHEVLVETGAGAAIGFSDDAYRAAGATLLADAAEVFAQAELIVKVKEPQPQEWARLRPGQVLFAYLHLAPDPEQAKGLMASGCTAIAYETVTDAQGGLPLLAPMSEVAGRMAVQVGARCLEKEAGGAGILLSGVPGVPGARVTIIGGGVVGSNAARIAHGMRAHVTVLDKSARVLNALDAEFNGAVDTLFATYDSIEATVVESDLVIGAVLVPGAAAPKLVRRETVRRMRPGSVVVDVAIDQGGCFETSRPTTHADPTYVVDGVVHYCVTNMPGAVARTSAVALNNATLPFTLQLADKGWKRACAENPHLAAGVNVHAGRVTHPAVAEALGLELWPLSQVLAAA</sequence>
<keyword evidence="4" id="KW-0520">NAD</keyword>
<keyword evidence="8" id="KW-1185">Reference proteome</keyword>
<keyword evidence="3 4" id="KW-0560">Oxidoreductase</keyword>
<accession>A0ABS7F3N9</accession>
<gene>
    <name evidence="7" type="primary">ald</name>
    <name evidence="7" type="ORF">K1J50_11930</name>
</gene>
<dbReference type="InterPro" id="IPR036291">
    <property type="entry name" value="NAD(P)-bd_dom_sf"/>
</dbReference>
<dbReference type="InterPro" id="IPR007698">
    <property type="entry name" value="AlaDH/PNT_NAD(H)-bd"/>
</dbReference>
<dbReference type="PANTHER" id="PTHR42795:SF1">
    <property type="entry name" value="ALANINE DEHYDROGENASE"/>
    <property type="match status" value="1"/>
</dbReference>
<organism evidence="7 8">
    <name type="scientific">Caldovatus aquaticus</name>
    <dbReference type="NCBI Taxonomy" id="2865671"/>
    <lineage>
        <taxon>Bacteria</taxon>
        <taxon>Pseudomonadati</taxon>
        <taxon>Pseudomonadota</taxon>
        <taxon>Alphaproteobacteria</taxon>
        <taxon>Acetobacterales</taxon>
        <taxon>Roseomonadaceae</taxon>
        <taxon>Caldovatus</taxon>
    </lineage>
</organism>
<dbReference type="PIRSF" id="PIRSF000183">
    <property type="entry name" value="Alanine_dh"/>
    <property type="match status" value="1"/>
</dbReference>
<dbReference type="SMART" id="SM01002">
    <property type="entry name" value="AlaDh_PNT_C"/>
    <property type="match status" value="1"/>
</dbReference>
<dbReference type="CDD" id="cd05305">
    <property type="entry name" value="L-AlaDH"/>
    <property type="match status" value="1"/>
</dbReference>
<dbReference type="SMART" id="SM01003">
    <property type="entry name" value="AlaDh_PNT_N"/>
    <property type="match status" value="1"/>
</dbReference>
<dbReference type="Proteomes" id="UP001519924">
    <property type="component" value="Unassembled WGS sequence"/>
</dbReference>
<comment type="caution">
    <text evidence="7">The sequence shown here is derived from an EMBL/GenBank/DDBJ whole genome shotgun (WGS) entry which is preliminary data.</text>
</comment>
<evidence type="ECO:0000313" key="8">
    <source>
        <dbReference type="Proteomes" id="UP001519924"/>
    </source>
</evidence>
<evidence type="ECO:0000256" key="4">
    <source>
        <dbReference type="PIRNR" id="PIRNR000183"/>
    </source>
</evidence>
<feature type="domain" description="Alanine dehydrogenase/pyridine nucleotide transhydrogenase NAD(H)-binding" evidence="5">
    <location>
        <begin position="149"/>
        <end position="297"/>
    </location>
</feature>
<dbReference type="NCBIfam" id="TIGR00518">
    <property type="entry name" value="alaDH"/>
    <property type="match status" value="1"/>
</dbReference>
<feature type="domain" description="Alanine dehydrogenase/pyridine nucleotide transhydrogenase N-terminal" evidence="6">
    <location>
        <begin position="4"/>
        <end position="137"/>
    </location>
</feature>
<evidence type="ECO:0000256" key="3">
    <source>
        <dbReference type="ARBA" id="ARBA00023002"/>
    </source>
</evidence>
<proteinExistence type="inferred from homology"/>
<protein>
    <recommendedName>
        <fullName evidence="2 4">Alanine dehydrogenase</fullName>
        <ecNumber evidence="2 4">1.4.1.1</ecNumber>
    </recommendedName>
</protein>
<dbReference type="RefSeq" id="WP_220117941.1">
    <property type="nucleotide sequence ID" value="NZ_JAHZUY010000033.1"/>
</dbReference>
<evidence type="ECO:0000259" key="6">
    <source>
        <dbReference type="SMART" id="SM01003"/>
    </source>
</evidence>
<dbReference type="Pfam" id="PF01262">
    <property type="entry name" value="AlaDh_PNT_C"/>
    <property type="match status" value="1"/>
</dbReference>
<dbReference type="SUPFAM" id="SSF51735">
    <property type="entry name" value="NAD(P)-binding Rossmann-fold domains"/>
    <property type="match status" value="1"/>
</dbReference>
<dbReference type="Pfam" id="PF05222">
    <property type="entry name" value="AlaDh_PNT_N"/>
    <property type="match status" value="1"/>
</dbReference>
<dbReference type="EMBL" id="JAHZUY010000033">
    <property type="protein sequence ID" value="MBW8270194.1"/>
    <property type="molecule type" value="Genomic_DNA"/>
</dbReference>
<evidence type="ECO:0000259" key="5">
    <source>
        <dbReference type="SMART" id="SM01002"/>
    </source>
</evidence>
<dbReference type="SUPFAM" id="SSF52283">
    <property type="entry name" value="Formate/glycerate dehydrogenase catalytic domain-like"/>
    <property type="match status" value="1"/>
</dbReference>
<comment type="similarity">
    <text evidence="1 4">Belongs to the AlaDH/PNT family.</text>
</comment>
<evidence type="ECO:0000313" key="7">
    <source>
        <dbReference type="EMBL" id="MBW8270194.1"/>
    </source>
</evidence>
<dbReference type="InterPro" id="IPR007886">
    <property type="entry name" value="AlaDH/PNT_N"/>
</dbReference>
<dbReference type="PANTHER" id="PTHR42795">
    <property type="entry name" value="ALANINE DEHYDROGENASE"/>
    <property type="match status" value="1"/>
</dbReference>
<name>A0ABS7F3N9_9PROT</name>
<evidence type="ECO:0000256" key="2">
    <source>
        <dbReference type="ARBA" id="ARBA00012897"/>
    </source>
</evidence>
<dbReference type="EC" id="1.4.1.1" evidence="2 4"/>
<dbReference type="GO" id="GO:0000286">
    <property type="term" value="F:alanine dehydrogenase activity"/>
    <property type="evidence" value="ECO:0007669"/>
    <property type="project" value="UniProtKB-EC"/>
</dbReference>